<sequence>MSELSKGVVDVAQTEGILTELRQTFDHLDYRVVNAVLPVLQSARRIVCAGVGREGLTCRAFCMRLMHLGYDSHWVWDDTAPALSEGDVFFFTCGSGQIAHLLTIAQLAKDTGATVVCVTGVPNSDAARLADHVVFIPASVYKGSGDLVPTVQPMGTLWETASWILLDAIVYGLHERDNIGYAEMAARHRNYE</sequence>
<dbReference type="InterPro" id="IPR001347">
    <property type="entry name" value="SIS_dom"/>
</dbReference>
<dbReference type="PATRIC" id="fig|1365965.3.peg.1087"/>
<accession>A0A0L7B0U2</accession>
<dbReference type="EMBL" id="AVQD01000008">
    <property type="protein sequence ID" value="KOA41049.1"/>
    <property type="molecule type" value="Genomic_DNA"/>
</dbReference>
<dbReference type="GO" id="GO:0097367">
    <property type="term" value="F:carbohydrate derivative binding"/>
    <property type="evidence" value="ECO:0007669"/>
    <property type="project" value="InterPro"/>
</dbReference>
<comment type="similarity">
    <text evidence="1">Belongs to the SIS family. PHI subfamily.</text>
</comment>
<proteinExistence type="inferred from homology"/>
<evidence type="ECO:0000256" key="1">
    <source>
        <dbReference type="ARBA" id="ARBA00009235"/>
    </source>
</evidence>
<dbReference type="CDD" id="cd05005">
    <property type="entry name" value="SIS_PHI"/>
    <property type="match status" value="1"/>
</dbReference>
<comment type="caution">
    <text evidence="3">The sequence shown here is derived from an EMBL/GenBank/DDBJ whole genome shotgun (WGS) entry which is preliminary data.</text>
</comment>
<dbReference type="InterPro" id="IPR017552">
    <property type="entry name" value="PHI/rmpB"/>
</dbReference>
<dbReference type="PROSITE" id="PS51464">
    <property type="entry name" value="SIS"/>
    <property type="match status" value="1"/>
</dbReference>
<evidence type="ECO:0000259" key="2">
    <source>
        <dbReference type="PROSITE" id="PS51464"/>
    </source>
</evidence>
<dbReference type="InterPro" id="IPR046348">
    <property type="entry name" value="SIS_dom_sf"/>
</dbReference>
<evidence type="ECO:0000313" key="3">
    <source>
        <dbReference type="EMBL" id="KOA41049.1"/>
    </source>
</evidence>
<gene>
    <name evidence="3" type="ORF">BBM1128_05395</name>
</gene>
<dbReference type="Pfam" id="PF01380">
    <property type="entry name" value="SIS"/>
    <property type="match status" value="1"/>
</dbReference>
<dbReference type="PANTHER" id="PTHR43443">
    <property type="entry name" value="3-HEXULOSE-6-PHOSPHATE ISOMERASE"/>
    <property type="match status" value="1"/>
</dbReference>
<dbReference type="Gene3D" id="3.40.50.10490">
    <property type="entry name" value="Glucose-6-phosphate isomerase like protein, domain 1"/>
    <property type="match status" value="1"/>
</dbReference>
<dbReference type="AlphaFoldDB" id="A0A0L7B0U2"/>
<dbReference type="GO" id="GO:0016853">
    <property type="term" value="F:isomerase activity"/>
    <property type="evidence" value="ECO:0007669"/>
    <property type="project" value="InterPro"/>
</dbReference>
<dbReference type="SUPFAM" id="SSF53697">
    <property type="entry name" value="SIS domain"/>
    <property type="match status" value="1"/>
</dbReference>
<evidence type="ECO:0000313" key="4">
    <source>
        <dbReference type="Proteomes" id="UP000037193"/>
    </source>
</evidence>
<name>A0A0L7B0U2_BIFBR</name>
<dbReference type="Proteomes" id="UP000037193">
    <property type="component" value="Unassembled WGS sequence"/>
</dbReference>
<protein>
    <submittedName>
        <fullName evidence="3">Silent information regulator protein Sir2</fullName>
    </submittedName>
</protein>
<feature type="domain" description="SIS" evidence="2">
    <location>
        <begin position="36"/>
        <end position="179"/>
    </location>
</feature>
<dbReference type="GO" id="GO:1901135">
    <property type="term" value="P:carbohydrate derivative metabolic process"/>
    <property type="evidence" value="ECO:0007669"/>
    <property type="project" value="InterPro"/>
</dbReference>
<dbReference type="PANTHER" id="PTHR43443:SF1">
    <property type="entry name" value="3-HEXULOSE-6-PHOSPHATE ISOMERASE"/>
    <property type="match status" value="1"/>
</dbReference>
<organism evidence="3 4">
    <name type="scientific">Bifidobacterium breve MCC 1128</name>
    <dbReference type="NCBI Taxonomy" id="1365965"/>
    <lineage>
        <taxon>Bacteria</taxon>
        <taxon>Bacillati</taxon>
        <taxon>Actinomycetota</taxon>
        <taxon>Actinomycetes</taxon>
        <taxon>Bifidobacteriales</taxon>
        <taxon>Bifidobacteriaceae</taxon>
        <taxon>Bifidobacterium</taxon>
    </lineage>
</organism>
<dbReference type="RefSeq" id="WP_014484359.1">
    <property type="nucleotide sequence ID" value="NZ_AVQD01000008.1"/>
</dbReference>
<reference evidence="3 4" key="1">
    <citation type="journal article" date="2015" name="Int J Genomics">
        <title>Comparative Genomics Revealed Genetic Diversity and Species/Strain-Level Differences in Carbohydrate Metabolism of Three Probiotic Bifidobacterial Species.</title>
        <authorList>
            <person name="Odamaki T."/>
            <person name="Horigome A."/>
            <person name="Sugahara H."/>
            <person name="Hashikura N."/>
            <person name="Minami J."/>
            <person name="Xiao J.Z."/>
            <person name="Abe F."/>
        </authorList>
    </citation>
    <scope>NUCLEOTIDE SEQUENCE [LARGE SCALE GENOMIC DNA]</scope>
    <source>
        <strain evidence="3 4">MCC 1128</strain>
    </source>
</reference>